<name>A0A9X3X0H0_9BACT</name>
<accession>A0A9X3X0H0</accession>
<keyword evidence="3" id="KW-1185">Reference proteome</keyword>
<reference evidence="2 3" key="1">
    <citation type="submission" date="2021-04" db="EMBL/GenBank/DDBJ databases">
        <title>Genome analysis of Polyangium sp.</title>
        <authorList>
            <person name="Li Y."/>
            <person name="Wang J."/>
        </authorList>
    </citation>
    <scope>NUCLEOTIDE SEQUENCE [LARGE SCALE GENOMIC DNA]</scope>
    <source>
        <strain evidence="2 3">SDU14</strain>
    </source>
</reference>
<organism evidence="2 3">
    <name type="scientific">Polyangium jinanense</name>
    <dbReference type="NCBI Taxonomy" id="2829994"/>
    <lineage>
        <taxon>Bacteria</taxon>
        <taxon>Pseudomonadati</taxon>
        <taxon>Myxococcota</taxon>
        <taxon>Polyangia</taxon>
        <taxon>Polyangiales</taxon>
        <taxon>Polyangiaceae</taxon>
        <taxon>Polyangium</taxon>
    </lineage>
</organism>
<keyword evidence="1" id="KW-0472">Membrane</keyword>
<keyword evidence="1" id="KW-1133">Transmembrane helix</keyword>
<dbReference type="AlphaFoldDB" id="A0A9X3X0H0"/>
<evidence type="ECO:0000313" key="3">
    <source>
        <dbReference type="Proteomes" id="UP001151081"/>
    </source>
</evidence>
<protein>
    <submittedName>
        <fullName evidence="2">Uncharacterized protein</fullName>
    </submittedName>
</protein>
<dbReference type="EMBL" id="JAGTJJ010000004">
    <property type="protein sequence ID" value="MDC3981422.1"/>
    <property type="molecule type" value="Genomic_DNA"/>
</dbReference>
<comment type="caution">
    <text evidence="2">The sequence shown here is derived from an EMBL/GenBank/DDBJ whole genome shotgun (WGS) entry which is preliminary data.</text>
</comment>
<evidence type="ECO:0000256" key="1">
    <source>
        <dbReference type="SAM" id="Phobius"/>
    </source>
</evidence>
<dbReference type="Proteomes" id="UP001151081">
    <property type="component" value="Unassembled WGS sequence"/>
</dbReference>
<gene>
    <name evidence="2" type="ORF">KEG57_12995</name>
</gene>
<dbReference type="RefSeq" id="WP_272419776.1">
    <property type="nucleotide sequence ID" value="NZ_JAGTJJ010000004.1"/>
</dbReference>
<feature type="transmembrane region" description="Helical" evidence="1">
    <location>
        <begin position="26"/>
        <end position="42"/>
    </location>
</feature>
<keyword evidence="1" id="KW-0812">Transmembrane</keyword>
<proteinExistence type="predicted"/>
<evidence type="ECO:0000313" key="2">
    <source>
        <dbReference type="EMBL" id="MDC3981422.1"/>
    </source>
</evidence>
<sequence>MDSSLQNDPDIAALEQAAANQRKKKLLIVGGVILILPLYWGMGFSSVRASLAEEGYTDLKVSPSGLFDWSFEGKKGASTCSGSVTRLPFSSSKSTFCYSIDASGRASGSVGTSKD</sequence>